<reference evidence="3 4" key="1">
    <citation type="journal article" date="2023" name="Plants (Basel)">
        <title>Bridging the Gap: Combining Genomics and Transcriptomics Approaches to Understand Stylosanthes scabra, an Orphan Legume from the Brazilian Caatinga.</title>
        <authorList>
            <person name="Ferreira-Neto J.R.C."/>
            <person name="da Silva M.D."/>
            <person name="Binneck E."/>
            <person name="de Melo N.F."/>
            <person name="da Silva R.H."/>
            <person name="de Melo A.L.T.M."/>
            <person name="Pandolfi V."/>
            <person name="Bustamante F.O."/>
            <person name="Brasileiro-Vidal A.C."/>
            <person name="Benko-Iseppon A.M."/>
        </authorList>
    </citation>
    <scope>NUCLEOTIDE SEQUENCE [LARGE SCALE GENOMIC DNA]</scope>
    <source>
        <tissue evidence="3">Leaves</tissue>
    </source>
</reference>
<evidence type="ECO:0000256" key="2">
    <source>
        <dbReference type="SAM" id="Phobius"/>
    </source>
</evidence>
<keyword evidence="2" id="KW-0812">Transmembrane</keyword>
<feature type="compositionally biased region" description="Basic and acidic residues" evidence="1">
    <location>
        <begin position="47"/>
        <end position="60"/>
    </location>
</feature>
<keyword evidence="4" id="KW-1185">Reference proteome</keyword>
<name>A0ABU6Q4S6_9FABA</name>
<feature type="region of interest" description="Disordered" evidence="1">
    <location>
        <begin position="41"/>
        <end position="80"/>
    </location>
</feature>
<sequence>MYRKNPWIKGYIDLIIIQLVIVIRNWNYMMLLKMVEIQGKKIKKKGTKAERTPKRNDSKTESTGGESSDSGRREMGMACPHVQPRAWEIVGMRCATDSEDYEHDECGWQI</sequence>
<evidence type="ECO:0000256" key="1">
    <source>
        <dbReference type="SAM" id="MobiDB-lite"/>
    </source>
</evidence>
<evidence type="ECO:0000313" key="4">
    <source>
        <dbReference type="Proteomes" id="UP001341840"/>
    </source>
</evidence>
<feature type="transmembrane region" description="Helical" evidence="2">
    <location>
        <begin position="12"/>
        <end position="35"/>
    </location>
</feature>
<keyword evidence="2" id="KW-1133">Transmembrane helix</keyword>
<evidence type="ECO:0000313" key="3">
    <source>
        <dbReference type="EMBL" id="MED6106831.1"/>
    </source>
</evidence>
<proteinExistence type="predicted"/>
<dbReference type="EMBL" id="JASCZI010000018">
    <property type="protein sequence ID" value="MED6106831.1"/>
    <property type="molecule type" value="Genomic_DNA"/>
</dbReference>
<dbReference type="Proteomes" id="UP001341840">
    <property type="component" value="Unassembled WGS sequence"/>
</dbReference>
<accession>A0ABU6Q4S6</accession>
<organism evidence="3 4">
    <name type="scientific">Stylosanthes scabra</name>
    <dbReference type="NCBI Taxonomy" id="79078"/>
    <lineage>
        <taxon>Eukaryota</taxon>
        <taxon>Viridiplantae</taxon>
        <taxon>Streptophyta</taxon>
        <taxon>Embryophyta</taxon>
        <taxon>Tracheophyta</taxon>
        <taxon>Spermatophyta</taxon>
        <taxon>Magnoliopsida</taxon>
        <taxon>eudicotyledons</taxon>
        <taxon>Gunneridae</taxon>
        <taxon>Pentapetalae</taxon>
        <taxon>rosids</taxon>
        <taxon>fabids</taxon>
        <taxon>Fabales</taxon>
        <taxon>Fabaceae</taxon>
        <taxon>Papilionoideae</taxon>
        <taxon>50 kb inversion clade</taxon>
        <taxon>dalbergioids sensu lato</taxon>
        <taxon>Dalbergieae</taxon>
        <taxon>Pterocarpus clade</taxon>
        <taxon>Stylosanthes</taxon>
    </lineage>
</organism>
<comment type="caution">
    <text evidence="3">The sequence shown here is derived from an EMBL/GenBank/DDBJ whole genome shotgun (WGS) entry which is preliminary data.</text>
</comment>
<keyword evidence="2" id="KW-0472">Membrane</keyword>
<protein>
    <submittedName>
        <fullName evidence="3">Uncharacterized protein</fullName>
    </submittedName>
</protein>
<gene>
    <name evidence="3" type="ORF">PIB30_008218</name>
</gene>